<evidence type="ECO:0000313" key="1">
    <source>
        <dbReference type="EMBL" id="GEV07373.1"/>
    </source>
</evidence>
<protein>
    <submittedName>
        <fullName evidence="1">Uncharacterized protein</fullName>
    </submittedName>
</protein>
<comment type="caution">
    <text evidence="1">The sequence shown here is derived from an EMBL/GenBank/DDBJ whole genome shotgun (WGS) entry which is preliminary data.</text>
</comment>
<organism evidence="1">
    <name type="scientific">Tanacetum cinerariifolium</name>
    <name type="common">Dalmatian daisy</name>
    <name type="synonym">Chrysanthemum cinerariifolium</name>
    <dbReference type="NCBI Taxonomy" id="118510"/>
    <lineage>
        <taxon>Eukaryota</taxon>
        <taxon>Viridiplantae</taxon>
        <taxon>Streptophyta</taxon>
        <taxon>Embryophyta</taxon>
        <taxon>Tracheophyta</taxon>
        <taxon>Spermatophyta</taxon>
        <taxon>Magnoliopsida</taxon>
        <taxon>eudicotyledons</taxon>
        <taxon>Gunneridae</taxon>
        <taxon>Pentapetalae</taxon>
        <taxon>asterids</taxon>
        <taxon>campanulids</taxon>
        <taxon>Asterales</taxon>
        <taxon>Asteraceae</taxon>
        <taxon>Asteroideae</taxon>
        <taxon>Anthemideae</taxon>
        <taxon>Anthemidinae</taxon>
        <taxon>Tanacetum</taxon>
    </lineage>
</organism>
<dbReference type="AlphaFoldDB" id="A0A699GM04"/>
<sequence>MECKVDTLMKEAISLPGRSESIFRITSITMYQLPPKPSRQEAFESLVMNFILDQEKRIKQLEEYISVIGGDFLQLSLEVIVKLKEEIRLKKYRIEKITRELVHEFFASFEFKNYASKGNPNFKGVSFRMGGEYRTMSLLDLGWRVGLYYDGDSLDDHTRLSMQHALTVKTENDWRRFWPNIRDEVFVVGSTSITKIKDLKVRLAHHCILITILGHKESAQRIIAIDMFYLYCIYVEGVICHIPYWLALNLMRARDMNVLCGGMFMTRIAWLFREYDEIEEEAEDHVEAYRDMSQRDYKGRQERWMDQQAIDNGLVLPEMRLMIKRCNARITFNKPQREEMYKVTLEALKLSP</sequence>
<name>A0A699GM04_TANCI</name>
<accession>A0A699GM04</accession>
<dbReference type="EMBL" id="BKCJ010014033">
    <property type="protein sequence ID" value="GEV07373.1"/>
    <property type="molecule type" value="Genomic_DNA"/>
</dbReference>
<proteinExistence type="predicted"/>
<gene>
    <name evidence="1" type="ORF">Tci_079350</name>
</gene>
<reference evidence="1" key="1">
    <citation type="journal article" date="2019" name="Sci. Rep.">
        <title>Draft genome of Tanacetum cinerariifolium, the natural source of mosquito coil.</title>
        <authorList>
            <person name="Yamashiro T."/>
            <person name="Shiraishi A."/>
            <person name="Satake H."/>
            <person name="Nakayama K."/>
        </authorList>
    </citation>
    <scope>NUCLEOTIDE SEQUENCE</scope>
</reference>